<dbReference type="Gene3D" id="3.40.1580.10">
    <property type="entry name" value="SMI1/KNR4-like"/>
    <property type="match status" value="1"/>
</dbReference>
<proteinExistence type="predicted"/>
<dbReference type="Pfam" id="PF09346">
    <property type="entry name" value="SMI1_KNR4"/>
    <property type="match status" value="1"/>
</dbReference>
<dbReference type="AlphaFoldDB" id="A0A7J5AM71"/>
<reference evidence="2 3" key="1">
    <citation type="submission" date="2019-09" db="EMBL/GenBank/DDBJ databases">
        <authorList>
            <person name="Cao W.R."/>
        </authorList>
    </citation>
    <scope>NUCLEOTIDE SEQUENCE [LARGE SCALE GENOMIC DNA]</scope>
    <source>
        <strain evidence="3">a4</strain>
    </source>
</reference>
<dbReference type="SMART" id="SM00860">
    <property type="entry name" value="SMI1_KNR4"/>
    <property type="match status" value="1"/>
</dbReference>
<feature type="domain" description="Knr4/Smi1-like" evidence="1">
    <location>
        <begin position="12"/>
        <end position="154"/>
    </location>
</feature>
<dbReference type="RefSeq" id="WP_150899528.1">
    <property type="nucleotide sequence ID" value="NZ_WAAU01000012.1"/>
</dbReference>
<organism evidence="2 3">
    <name type="scientific">Tenacibaculum aiptasiae</name>
    <dbReference type="NCBI Taxonomy" id="426481"/>
    <lineage>
        <taxon>Bacteria</taxon>
        <taxon>Pseudomonadati</taxon>
        <taxon>Bacteroidota</taxon>
        <taxon>Flavobacteriia</taxon>
        <taxon>Flavobacteriales</taxon>
        <taxon>Flavobacteriaceae</taxon>
        <taxon>Tenacibaculum</taxon>
    </lineage>
</organism>
<dbReference type="OrthoDB" id="1440318at2"/>
<sequence>MKTKIEFKNPKPFTDSDIADIEKFTGFNLPNDIKIFFKNYADSEIQFENQAECFFDLTYNDGWKTDDGLQKVESLNSIKERWEYRNYLEQFQNDFEVNTDYVESDKLFPLIETYSGSQIYVSIGGFHNGKIFHVDNGDFGFCLLANSLDEFLDKCYPLEE</sequence>
<dbReference type="InterPro" id="IPR018958">
    <property type="entry name" value="Knr4/Smi1-like_dom"/>
</dbReference>
<comment type="caution">
    <text evidence="2">The sequence shown here is derived from an EMBL/GenBank/DDBJ whole genome shotgun (WGS) entry which is preliminary data.</text>
</comment>
<evidence type="ECO:0000313" key="2">
    <source>
        <dbReference type="EMBL" id="KAB1158558.1"/>
    </source>
</evidence>
<keyword evidence="3" id="KW-1185">Reference proteome</keyword>
<dbReference type="Proteomes" id="UP000467305">
    <property type="component" value="Unassembled WGS sequence"/>
</dbReference>
<dbReference type="InterPro" id="IPR037883">
    <property type="entry name" value="Knr4/Smi1-like_sf"/>
</dbReference>
<dbReference type="EMBL" id="WAAU01000012">
    <property type="protein sequence ID" value="KAB1158558.1"/>
    <property type="molecule type" value="Genomic_DNA"/>
</dbReference>
<gene>
    <name evidence="2" type="ORF">F7018_08030</name>
</gene>
<name>A0A7J5AM71_9FLAO</name>
<evidence type="ECO:0000259" key="1">
    <source>
        <dbReference type="SMART" id="SM00860"/>
    </source>
</evidence>
<accession>A0A7J5AM71</accession>
<dbReference type="SUPFAM" id="SSF160631">
    <property type="entry name" value="SMI1/KNR4-like"/>
    <property type="match status" value="1"/>
</dbReference>
<protein>
    <submittedName>
        <fullName evidence="2">SMI1/KNR4 family protein</fullName>
    </submittedName>
</protein>
<evidence type="ECO:0000313" key="3">
    <source>
        <dbReference type="Proteomes" id="UP000467305"/>
    </source>
</evidence>